<feature type="region of interest" description="Disordered" evidence="1">
    <location>
        <begin position="104"/>
        <end position="132"/>
    </location>
</feature>
<evidence type="ECO:0000313" key="3">
    <source>
        <dbReference type="Proteomes" id="UP000295192"/>
    </source>
</evidence>
<organism evidence="2 3">
    <name type="scientific">Drosophila navojoa</name>
    <name type="common">Fruit fly</name>
    <dbReference type="NCBI Taxonomy" id="7232"/>
    <lineage>
        <taxon>Eukaryota</taxon>
        <taxon>Metazoa</taxon>
        <taxon>Ecdysozoa</taxon>
        <taxon>Arthropoda</taxon>
        <taxon>Hexapoda</taxon>
        <taxon>Insecta</taxon>
        <taxon>Pterygota</taxon>
        <taxon>Neoptera</taxon>
        <taxon>Endopterygota</taxon>
        <taxon>Diptera</taxon>
        <taxon>Brachycera</taxon>
        <taxon>Muscomorpha</taxon>
        <taxon>Ephydroidea</taxon>
        <taxon>Drosophilidae</taxon>
        <taxon>Drosophila</taxon>
    </lineage>
</organism>
<dbReference type="EMBL" id="LSRL02000031">
    <property type="protein sequence ID" value="TDG48668.1"/>
    <property type="molecule type" value="Genomic_DNA"/>
</dbReference>
<evidence type="ECO:0000313" key="2">
    <source>
        <dbReference type="EMBL" id="TDG48668.1"/>
    </source>
</evidence>
<proteinExistence type="predicted"/>
<dbReference type="AlphaFoldDB" id="A0A484BIV1"/>
<accession>A0A484BIV1</accession>
<comment type="caution">
    <text evidence="2">The sequence shown here is derived from an EMBL/GenBank/DDBJ whole genome shotgun (WGS) entry which is preliminary data.</text>
</comment>
<evidence type="ECO:0000256" key="1">
    <source>
        <dbReference type="SAM" id="MobiDB-lite"/>
    </source>
</evidence>
<reference evidence="2 3" key="1">
    <citation type="journal article" date="2019" name="J. Hered.">
        <title>An Improved Genome Assembly for Drosophila navojoa, the Basal Species in the mojavensis Cluster.</title>
        <authorList>
            <person name="Vanderlinde T."/>
            <person name="Dupim E.G."/>
            <person name="Nazario-Yepiz N.O."/>
            <person name="Carvalho A.B."/>
        </authorList>
    </citation>
    <scope>NUCLEOTIDE SEQUENCE [LARGE SCALE GENOMIC DNA]</scope>
    <source>
        <strain evidence="2">Navoj_Jal97</strain>
        <tissue evidence="2">Whole organism</tissue>
    </source>
</reference>
<keyword evidence="3" id="KW-1185">Reference proteome</keyword>
<feature type="compositionally biased region" description="Low complexity" evidence="1">
    <location>
        <begin position="110"/>
        <end position="120"/>
    </location>
</feature>
<gene>
    <name evidence="2" type="ORF">AWZ03_004997</name>
</gene>
<protein>
    <submittedName>
        <fullName evidence="2">Uncharacterized protein</fullName>
    </submittedName>
</protein>
<name>A0A484BIV1_DRONA</name>
<sequence>MSAAVCSAPIIVVHCGAVLPRGLFGIETLAPPSEARRDISTHNYVSFLRHENEPEPELKPKPTLSGCSSVCQATLSAVDPLNHSPTRLKRLAAFHFPDAILTGSSQAAEQQQQQQQQQRQQQRRQRQHGGNTHDKLLASQIKIADFVSSATSLLSCSSNSKLPGARATVAAAIPAIAAVLGSDYQHNVANNLAAPQRSL</sequence>
<dbReference type="Proteomes" id="UP000295192">
    <property type="component" value="Unassembled WGS sequence"/>
</dbReference>